<keyword evidence="2" id="KW-1185">Reference proteome</keyword>
<proteinExistence type="predicted"/>
<protein>
    <submittedName>
        <fullName evidence="1">Uncharacterized protein</fullName>
    </submittedName>
</protein>
<accession>B9S8E4</accession>
<sequence length="70" mass="7810">MGEAARERAPCSSICHGHFQLRLSSYRSTCTNFASPMWLSTSSNIPLSGHPLFDNGSTTSDSWNKEYLLR</sequence>
<dbReference type="AlphaFoldDB" id="B9S8E4"/>
<gene>
    <name evidence="1" type="ORF">RCOM_1251960</name>
</gene>
<evidence type="ECO:0000313" key="2">
    <source>
        <dbReference type="Proteomes" id="UP000008311"/>
    </source>
</evidence>
<evidence type="ECO:0000313" key="1">
    <source>
        <dbReference type="EMBL" id="EEF40121.1"/>
    </source>
</evidence>
<dbReference type="EMBL" id="EQ973891">
    <property type="protein sequence ID" value="EEF40121.1"/>
    <property type="molecule type" value="Genomic_DNA"/>
</dbReference>
<reference evidence="2" key="1">
    <citation type="journal article" date="2010" name="Nat. Biotechnol.">
        <title>Draft genome sequence of the oilseed species Ricinus communis.</title>
        <authorList>
            <person name="Chan A.P."/>
            <person name="Crabtree J."/>
            <person name="Zhao Q."/>
            <person name="Lorenzi H."/>
            <person name="Orvis J."/>
            <person name="Puiu D."/>
            <person name="Melake-Berhan A."/>
            <person name="Jones K.M."/>
            <person name="Redman J."/>
            <person name="Chen G."/>
            <person name="Cahoon E.B."/>
            <person name="Gedil M."/>
            <person name="Stanke M."/>
            <person name="Haas B.J."/>
            <person name="Wortman J.R."/>
            <person name="Fraser-Liggett C.M."/>
            <person name="Ravel J."/>
            <person name="Rabinowicz P.D."/>
        </authorList>
    </citation>
    <scope>NUCLEOTIDE SEQUENCE [LARGE SCALE GENOMIC DNA]</scope>
    <source>
        <strain evidence="2">cv. Hale</strain>
    </source>
</reference>
<organism evidence="1 2">
    <name type="scientific">Ricinus communis</name>
    <name type="common">Castor bean</name>
    <dbReference type="NCBI Taxonomy" id="3988"/>
    <lineage>
        <taxon>Eukaryota</taxon>
        <taxon>Viridiplantae</taxon>
        <taxon>Streptophyta</taxon>
        <taxon>Embryophyta</taxon>
        <taxon>Tracheophyta</taxon>
        <taxon>Spermatophyta</taxon>
        <taxon>Magnoliopsida</taxon>
        <taxon>eudicotyledons</taxon>
        <taxon>Gunneridae</taxon>
        <taxon>Pentapetalae</taxon>
        <taxon>rosids</taxon>
        <taxon>fabids</taxon>
        <taxon>Malpighiales</taxon>
        <taxon>Euphorbiaceae</taxon>
        <taxon>Acalyphoideae</taxon>
        <taxon>Acalypheae</taxon>
        <taxon>Ricinus</taxon>
    </lineage>
</organism>
<dbReference type="InParanoid" id="B9S8E4"/>
<name>B9S8E4_RICCO</name>
<dbReference type="Proteomes" id="UP000008311">
    <property type="component" value="Unassembled WGS sequence"/>
</dbReference>